<dbReference type="EMBL" id="BARS01014952">
    <property type="protein sequence ID" value="GAF98367.1"/>
    <property type="molecule type" value="Genomic_DNA"/>
</dbReference>
<sequence>ISEGEFDSLAAFEAHPPKMGADPEMQALMPKFEKIIESMEVEFYMPVP</sequence>
<protein>
    <submittedName>
        <fullName evidence="1">Uncharacterized protein</fullName>
    </submittedName>
</protein>
<reference evidence="1" key="1">
    <citation type="journal article" date="2014" name="Front. Microbiol.">
        <title>High frequency of phylogenetically diverse reductive dehalogenase-homologous genes in deep subseafloor sedimentary metagenomes.</title>
        <authorList>
            <person name="Kawai M."/>
            <person name="Futagami T."/>
            <person name="Toyoda A."/>
            <person name="Takaki Y."/>
            <person name="Nishi S."/>
            <person name="Hori S."/>
            <person name="Arai W."/>
            <person name="Tsubouchi T."/>
            <person name="Morono Y."/>
            <person name="Uchiyama I."/>
            <person name="Ito T."/>
            <person name="Fujiyama A."/>
            <person name="Inagaki F."/>
            <person name="Takami H."/>
        </authorList>
    </citation>
    <scope>NUCLEOTIDE SEQUENCE</scope>
    <source>
        <strain evidence="1">Expedition CK06-06</strain>
    </source>
</reference>
<name>X0UD97_9ZZZZ</name>
<organism evidence="1">
    <name type="scientific">marine sediment metagenome</name>
    <dbReference type="NCBI Taxonomy" id="412755"/>
    <lineage>
        <taxon>unclassified sequences</taxon>
        <taxon>metagenomes</taxon>
        <taxon>ecological metagenomes</taxon>
    </lineage>
</organism>
<feature type="non-terminal residue" evidence="1">
    <location>
        <position position="1"/>
    </location>
</feature>
<accession>X0UD97</accession>
<comment type="caution">
    <text evidence="1">The sequence shown here is derived from an EMBL/GenBank/DDBJ whole genome shotgun (WGS) entry which is preliminary data.</text>
</comment>
<dbReference type="SUPFAM" id="SSF54909">
    <property type="entry name" value="Dimeric alpha+beta barrel"/>
    <property type="match status" value="1"/>
</dbReference>
<proteinExistence type="predicted"/>
<dbReference type="AlphaFoldDB" id="X0UD97"/>
<dbReference type="Gene3D" id="3.30.70.100">
    <property type="match status" value="1"/>
</dbReference>
<dbReference type="InterPro" id="IPR011008">
    <property type="entry name" value="Dimeric_a/b-barrel"/>
</dbReference>
<gene>
    <name evidence="1" type="ORF">S01H1_24827</name>
</gene>
<evidence type="ECO:0000313" key="1">
    <source>
        <dbReference type="EMBL" id="GAF98367.1"/>
    </source>
</evidence>